<reference evidence="2" key="1">
    <citation type="submission" date="2002-02" db="EMBL/GenBank/DDBJ databases">
        <title>Oryza sativa nipponbare(GA3) genomic DNA, chromosome 2, PAC clone:P0585B01.</title>
        <authorList>
            <person name="Sasaki T."/>
            <person name="Matsumoto T."/>
            <person name="Yamamoto K."/>
        </authorList>
    </citation>
    <scope>NUCLEOTIDE SEQUENCE</scope>
</reference>
<reference evidence="4" key="3">
    <citation type="journal article" date="2005" name="Nature">
        <title>The map-based sequence of the rice genome.</title>
        <authorList>
            <consortium name="International rice genome sequencing project (IRGSP)"/>
            <person name="Matsumoto T."/>
            <person name="Wu J."/>
            <person name="Kanamori H."/>
            <person name="Katayose Y."/>
            <person name="Fujisawa M."/>
            <person name="Namiki N."/>
            <person name="Mizuno H."/>
            <person name="Yamamoto K."/>
            <person name="Antonio B.A."/>
            <person name="Baba T."/>
            <person name="Sakata K."/>
            <person name="Nagamura Y."/>
            <person name="Aoki H."/>
            <person name="Arikawa K."/>
            <person name="Arita K."/>
            <person name="Bito T."/>
            <person name="Chiden Y."/>
            <person name="Fujitsuka N."/>
            <person name="Fukunaka R."/>
            <person name="Hamada M."/>
            <person name="Harada C."/>
            <person name="Hayashi A."/>
            <person name="Hijishita S."/>
            <person name="Honda M."/>
            <person name="Hosokawa S."/>
            <person name="Ichikawa Y."/>
            <person name="Idonuma A."/>
            <person name="Iijima M."/>
            <person name="Ikeda M."/>
            <person name="Ikeno M."/>
            <person name="Ito K."/>
            <person name="Ito S."/>
            <person name="Ito T."/>
            <person name="Ito Y."/>
            <person name="Ito Y."/>
            <person name="Iwabuchi A."/>
            <person name="Kamiya K."/>
            <person name="Karasawa W."/>
            <person name="Kurita K."/>
            <person name="Katagiri S."/>
            <person name="Kikuta A."/>
            <person name="Kobayashi H."/>
            <person name="Kobayashi N."/>
            <person name="Machita K."/>
            <person name="Maehara T."/>
            <person name="Masukawa M."/>
            <person name="Mizubayashi T."/>
            <person name="Mukai Y."/>
            <person name="Nagasaki H."/>
            <person name="Nagata Y."/>
            <person name="Naito S."/>
            <person name="Nakashima M."/>
            <person name="Nakama Y."/>
            <person name="Nakamichi Y."/>
            <person name="Nakamura M."/>
            <person name="Meguro A."/>
            <person name="Negishi M."/>
            <person name="Ohta I."/>
            <person name="Ohta T."/>
            <person name="Okamoto M."/>
            <person name="Ono N."/>
            <person name="Saji S."/>
            <person name="Sakaguchi M."/>
            <person name="Sakai K."/>
            <person name="Shibata M."/>
            <person name="Shimokawa T."/>
            <person name="Song J."/>
            <person name="Takazaki Y."/>
            <person name="Terasawa K."/>
            <person name="Tsugane M."/>
            <person name="Tsuji K."/>
            <person name="Ueda S."/>
            <person name="Waki K."/>
            <person name="Yamagata H."/>
            <person name="Yamamoto M."/>
            <person name="Yamamoto S."/>
            <person name="Yamane H."/>
            <person name="Yoshiki S."/>
            <person name="Yoshihara R."/>
            <person name="Yukawa K."/>
            <person name="Zhong H."/>
            <person name="Yano M."/>
            <person name="Yuan Q."/>
            <person name="Ouyang S."/>
            <person name="Liu J."/>
            <person name="Jones K.M."/>
            <person name="Gansberger K."/>
            <person name="Moffat K."/>
            <person name="Hill J."/>
            <person name="Bera J."/>
            <person name="Fadrosh D."/>
            <person name="Jin S."/>
            <person name="Johri S."/>
            <person name="Kim M."/>
            <person name="Overton L."/>
            <person name="Reardon M."/>
            <person name="Tsitrin T."/>
            <person name="Vuong H."/>
            <person name="Weaver B."/>
            <person name="Ciecko A."/>
            <person name="Tallon L."/>
            <person name="Jackson J."/>
            <person name="Pai G."/>
            <person name="Aken S.V."/>
            <person name="Utterback T."/>
            <person name="Reidmuller S."/>
            <person name="Feldblyum T."/>
            <person name="Hsiao J."/>
            <person name="Zismann V."/>
            <person name="Iobst S."/>
            <person name="de Vazeille A.R."/>
            <person name="Buell C.R."/>
            <person name="Ying K."/>
            <person name="Li Y."/>
            <person name="Lu T."/>
            <person name="Huang Y."/>
            <person name="Zhao Q."/>
            <person name="Feng Q."/>
            <person name="Zhang L."/>
            <person name="Zhu J."/>
            <person name="Weng Q."/>
            <person name="Mu J."/>
            <person name="Lu Y."/>
            <person name="Fan D."/>
            <person name="Liu Y."/>
            <person name="Guan J."/>
            <person name="Zhang Y."/>
            <person name="Yu S."/>
            <person name="Liu X."/>
            <person name="Zhang Y."/>
            <person name="Hong G."/>
            <person name="Han B."/>
            <person name="Choisne N."/>
            <person name="Demange N."/>
            <person name="Orjeda G."/>
            <person name="Samain S."/>
            <person name="Cattolico L."/>
            <person name="Pelletier E."/>
            <person name="Couloux A."/>
            <person name="Segurens B."/>
            <person name="Wincker P."/>
            <person name="D'Hont A."/>
            <person name="Scarpelli C."/>
            <person name="Weissenbach J."/>
            <person name="Salanoubat M."/>
            <person name="Quetier F."/>
            <person name="Yu Y."/>
            <person name="Kim H.R."/>
            <person name="Rambo T."/>
            <person name="Currie J."/>
            <person name="Collura K."/>
            <person name="Luo M."/>
            <person name="Yang T."/>
            <person name="Ammiraju J.S.S."/>
            <person name="Engler F."/>
            <person name="Soderlund C."/>
            <person name="Wing R.A."/>
            <person name="Palmer L.E."/>
            <person name="de la Bastide M."/>
            <person name="Spiegel L."/>
            <person name="Nascimento L."/>
            <person name="Zutavern T."/>
            <person name="O'Shaughnessy A."/>
            <person name="Dike S."/>
            <person name="Dedhia N."/>
            <person name="Preston R."/>
            <person name="Balija V."/>
            <person name="McCombie W.R."/>
            <person name="Chow T."/>
            <person name="Chen H."/>
            <person name="Chung M."/>
            <person name="Chen C."/>
            <person name="Shaw J."/>
            <person name="Wu H."/>
            <person name="Hsiao K."/>
            <person name="Chao Y."/>
            <person name="Chu M."/>
            <person name="Cheng C."/>
            <person name="Hour A."/>
            <person name="Lee P."/>
            <person name="Lin S."/>
            <person name="Lin Y."/>
            <person name="Liou J."/>
            <person name="Liu S."/>
            <person name="Hsing Y."/>
            <person name="Raghuvanshi S."/>
            <person name="Mohanty A."/>
            <person name="Bharti A.K."/>
            <person name="Gaur A."/>
            <person name="Gupta V."/>
            <person name="Kumar D."/>
            <person name="Ravi V."/>
            <person name="Vij S."/>
            <person name="Kapur A."/>
            <person name="Khurana P."/>
            <person name="Khurana P."/>
            <person name="Khurana J.P."/>
            <person name="Tyagi A.K."/>
            <person name="Gaikwad K."/>
            <person name="Singh A."/>
            <person name="Dalal V."/>
            <person name="Srivastava S."/>
            <person name="Dixit A."/>
            <person name="Pal A.K."/>
            <person name="Ghazi I.A."/>
            <person name="Yadav M."/>
            <person name="Pandit A."/>
            <person name="Bhargava A."/>
            <person name="Sureshbabu K."/>
            <person name="Batra K."/>
            <person name="Sharma T.R."/>
            <person name="Mohapatra T."/>
            <person name="Singh N.K."/>
            <person name="Messing J."/>
            <person name="Nelson A.B."/>
            <person name="Fuks G."/>
            <person name="Kavchok S."/>
            <person name="Keizer G."/>
            <person name="Linton E."/>
            <person name="Llaca V."/>
            <person name="Song R."/>
            <person name="Tanyolac B."/>
            <person name="Young S."/>
            <person name="Ho-Il K."/>
            <person name="Hahn J.H."/>
            <person name="Sangsakoo G."/>
            <person name="Vanavichit A."/>
            <person name="de Mattos Luiz.A.T."/>
            <person name="Zimmer P.D."/>
            <person name="Malone G."/>
            <person name="Dellagostin O."/>
            <person name="de Oliveira A.C."/>
            <person name="Bevan M."/>
            <person name="Bancroft I."/>
            <person name="Minx P."/>
            <person name="Cordum H."/>
            <person name="Wilson R."/>
            <person name="Cheng Z."/>
            <person name="Jin W."/>
            <person name="Jiang J."/>
            <person name="Leong S.A."/>
            <person name="Iwama H."/>
            <person name="Gojobori T."/>
            <person name="Itoh T."/>
            <person name="Niimura Y."/>
            <person name="Fujii Y."/>
            <person name="Habara T."/>
            <person name="Sakai H."/>
            <person name="Sato Y."/>
            <person name="Wilson G."/>
            <person name="Kumar K."/>
            <person name="McCouch S."/>
            <person name="Juretic N."/>
            <person name="Hoen D."/>
            <person name="Wright S."/>
            <person name="Bruskiewich R."/>
            <person name="Bureau T."/>
            <person name="Miyao A."/>
            <person name="Hirochika H."/>
            <person name="Nishikawa T."/>
            <person name="Kadowaki K."/>
            <person name="Sugiura M."/>
            <person name="Burr B."/>
            <person name="Sasaki T."/>
        </authorList>
    </citation>
    <scope>NUCLEOTIDE SEQUENCE [LARGE SCALE GENOMIC DNA]</scope>
    <source>
        <strain evidence="4">cv. Nipponbare</strain>
    </source>
</reference>
<dbReference type="AlphaFoldDB" id="Q6Z0Z5"/>
<evidence type="ECO:0000313" key="2">
    <source>
        <dbReference type="EMBL" id="BAD10096.1"/>
    </source>
</evidence>
<dbReference type="EMBL" id="AP005474">
    <property type="protein sequence ID" value="BAD10356.1"/>
    <property type="molecule type" value="Genomic_DNA"/>
</dbReference>
<gene>
    <name evidence="3" type="ORF">OSJNBa0081C13.1</name>
    <name evidence="2" type="ORF">P0585B01.28</name>
</gene>
<evidence type="ECO:0000256" key="1">
    <source>
        <dbReference type="SAM" id="MobiDB-lite"/>
    </source>
</evidence>
<evidence type="ECO:0000313" key="3">
    <source>
        <dbReference type="EMBL" id="BAD10356.1"/>
    </source>
</evidence>
<sequence length="178" mass="18833">MTDAMRPGVVRHQTPSPSAVRRQSRRRAPPTPPFATTWTSAANQPPAGSRPCAERHQRRPPCAECRSQLNAPNAERRPQRRVPRHDPNAKRHHTAAAPADTVQDGGDEQSWICAKFVSSVVFGGDAAVEIEINEHGGDVFGRGGGARLRWPAAMLSSGVAALGGGVVVPGGGVVSRSS</sequence>
<evidence type="ECO:0000313" key="4">
    <source>
        <dbReference type="Proteomes" id="UP000000763"/>
    </source>
</evidence>
<protein>
    <submittedName>
        <fullName evidence="3">Uncharacterized protein</fullName>
    </submittedName>
</protein>
<reference evidence="4" key="4">
    <citation type="journal article" date="2008" name="Nucleic Acids Res.">
        <title>The rice annotation project database (RAP-DB): 2008 update.</title>
        <authorList>
            <consortium name="The rice annotation project (RAP)"/>
        </authorList>
    </citation>
    <scope>GENOME REANNOTATION</scope>
    <source>
        <strain evidence="4">cv. Nipponbare</strain>
    </source>
</reference>
<dbReference type="EMBL" id="AP004799">
    <property type="protein sequence ID" value="BAD10096.1"/>
    <property type="molecule type" value="Genomic_DNA"/>
</dbReference>
<proteinExistence type="predicted"/>
<dbReference type="Proteomes" id="UP000000763">
    <property type="component" value="Chromosome 2"/>
</dbReference>
<organism evidence="3 4">
    <name type="scientific">Oryza sativa subsp. japonica</name>
    <name type="common">Rice</name>
    <dbReference type="NCBI Taxonomy" id="39947"/>
    <lineage>
        <taxon>Eukaryota</taxon>
        <taxon>Viridiplantae</taxon>
        <taxon>Streptophyta</taxon>
        <taxon>Embryophyta</taxon>
        <taxon>Tracheophyta</taxon>
        <taxon>Spermatophyta</taxon>
        <taxon>Magnoliopsida</taxon>
        <taxon>Liliopsida</taxon>
        <taxon>Poales</taxon>
        <taxon>Poaceae</taxon>
        <taxon>BOP clade</taxon>
        <taxon>Oryzoideae</taxon>
        <taxon>Oryzeae</taxon>
        <taxon>Oryzinae</taxon>
        <taxon>Oryza</taxon>
        <taxon>Oryza sativa</taxon>
    </lineage>
</organism>
<name>Q6Z0Z5_ORYSJ</name>
<feature type="region of interest" description="Disordered" evidence="1">
    <location>
        <begin position="1"/>
        <end position="104"/>
    </location>
</feature>
<reference evidence="3" key="2">
    <citation type="submission" date="2002-06" db="EMBL/GenBank/DDBJ databases">
        <title>Oryza sativa nipponbare(GA3) genomic DNA, chromosome 2, BAC clone:OSJNBa0081C13.</title>
        <authorList>
            <person name="Sasaki T."/>
            <person name="Matsumoto T."/>
            <person name="Katayose Y."/>
        </authorList>
    </citation>
    <scope>NUCLEOTIDE SEQUENCE</scope>
</reference>
<accession>Q6Z0Z5</accession>